<evidence type="ECO:0000256" key="1">
    <source>
        <dbReference type="SAM" id="MobiDB-lite"/>
    </source>
</evidence>
<dbReference type="GO" id="GO:0042765">
    <property type="term" value="C:GPI-anchor transamidase complex"/>
    <property type="evidence" value="ECO:0007669"/>
    <property type="project" value="InterPro"/>
</dbReference>
<protein>
    <submittedName>
        <fullName evidence="3">Uncharacterized protein</fullName>
    </submittedName>
</protein>
<evidence type="ECO:0000313" key="3">
    <source>
        <dbReference type="EMBL" id="GFR40103.1"/>
    </source>
</evidence>
<keyword evidence="2" id="KW-0472">Membrane</keyword>
<evidence type="ECO:0000256" key="2">
    <source>
        <dbReference type="SAM" id="Phobius"/>
    </source>
</evidence>
<feature type="non-terminal residue" evidence="3">
    <location>
        <position position="1"/>
    </location>
</feature>
<dbReference type="EMBL" id="BMAR01000001">
    <property type="protein sequence ID" value="GFR40103.1"/>
    <property type="molecule type" value="Genomic_DNA"/>
</dbReference>
<evidence type="ECO:0000313" key="4">
    <source>
        <dbReference type="Proteomes" id="UP001054857"/>
    </source>
</evidence>
<feature type="compositionally biased region" description="Gly residues" evidence="1">
    <location>
        <begin position="64"/>
        <end position="88"/>
    </location>
</feature>
<dbReference type="PANTHER" id="PTHR12959:SF11">
    <property type="entry name" value="GPI TRANSAMIDASE COMPONENT PIG-T"/>
    <property type="match status" value="1"/>
</dbReference>
<sequence length="158" mass="16050">SPLLGALSGGGVQEVYSPGLLVPLAAPDFSMPYNVMCLSSTLLAVYFGVVLNLLTRRPRETGEGDGGGSKHGAGTGGSSSGSGGGSDGVGSRRIRRRKAMQAVVVVVVFTGLAVYLDAELRESIEGVLEGLGLHVRQQAAAADCGAQACFEGHRAPGH</sequence>
<dbReference type="GO" id="GO:0016255">
    <property type="term" value="P:attachment of GPI anchor to protein"/>
    <property type="evidence" value="ECO:0007669"/>
    <property type="project" value="InterPro"/>
</dbReference>
<keyword evidence="2" id="KW-1133">Transmembrane helix</keyword>
<dbReference type="Proteomes" id="UP001054857">
    <property type="component" value="Unassembled WGS sequence"/>
</dbReference>
<dbReference type="PANTHER" id="PTHR12959">
    <property type="entry name" value="GPI TRANSAMIDASE COMPONENT PIG-T-RELATED"/>
    <property type="match status" value="1"/>
</dbReference>
<dbReference type="Pfam" id="PF04113">
    <property type="entry name" value="Gpi16"/>
    <property type="match status" value="1"/>
</dbReference>
<feature type="region of interest" description="Disordered" evidence="1">
    <location>
        <begin position="58"/>
        <end position="91"/>
    </location>
</feature>
<accession>A0AAD3DG76</accession>
<proteinExistence type="predicted"/>
<name>A0AAD3DG76_9CHLO</name>
<feature type="transmembrane region" description="Helical" evidence="2">
    <location>
        <begin position="99"/>
        <end position="116"/>
    </location>
</feature>
<dbReference type="AlphaFoldDB" id="A0AAD3DG76"/>
<gene>
    <name evidence="3" type="ORF">Agub_g655</name>
</gene>
<organism evidence="3 4">
    <name type="scientific">Astrephomene gubernaculifera</name>
    <dbReference type="NCBI Taxonomy" id="47775"/>
    <lineage>
        <taxon>Eukaryota</taxon>
        <taxon>Viridiplantae</taxon>
        <taxon>Chlorophyta</taxon>
        <taxon>core chlorophytes</taxon>
        <taxon>Chlorophyceae</taxon>
        <taxon>CS clade</taxon>
        <taxon>Chlamydomonadales</taxon>
        <taxon>Astrephomenaceae</taxon>
        <taxon>Astrephomene</taxon>
    </lineage>
</organism>
<comment type="caution">
    <text evidence="3">The sequence shown here is derived from an EMBL/GenBank/DDBJ whole genome shotgun (WGS) entry which is preliminary data.</text>
</comment>
<keyword evidence="2" id="KW-0812">Transmembrane</keyword>
<dbReference type="InterPro" id="IPR007245">
    <property type="entry name" value="PIG-T"/>
</dbReference>
<keyword evidence="4" id="KW-1185">Reference proteome</keyword>
<feature type="transmembrane region" description="Helical" evidence="2">
    <location>
        <begin position="33"/>
        <end position="54"/>
    </location>
</feature>
<reference evidence="3 4" key="1">
    <citation type="journal article" date="2021" name="Sci. Rep.">
        <title>Genome sequencing of the multicellular alga Astrephomene provides insights into convergent evolution of germ-soma differentiation.</title>
        <authorList>
            <person name="Yamashita S."/>
            <person name="Yamamoto K."/>
            <person name="Matsuzaki R."/>
            <person name="Suzuki S."/>
            <person name="Yamaguchi H."/>
            <person name="Hirooka S."/>
            <person name="Minakuchi Y."/>
            <person name="Miyagishima S."/>
            <person name="Kawachi M."/>
            <person name="Toyoda A."/>
            <person name="Nozaki H."/>
        </authorList>
    </citation>
    <scope>NUCLEOTIDE SEQUENCE [LARGE SCALE GENOMIC DNA]</scope>
    <source>
        <strain evidence="3 4">NIES-4017</strain>
    </source>
</reference>